<dbReference type="RefSeq" id="WP_111384463.1">
    <property type="nucleotide sequence ID" value="NZ_NPEW01000040.1"/>
</dbReference>
<dbReference type="Proteomes" id="UP000438991">
    <property type="component" value="Unassembled WGS sequence"/>
</dbReference>
<organism evidence="1 2">
    <name type="scientific">Rhodoplanes serenus</name>
    <dbReference type="NCBI Taxonomy" id="200615"/>
    <lineage>
        <taxon>Bacteria</taxon>
        <taxon>Pseudomonadati</taxon>
        <taxon>Pseudomonadota</taxon>
        <taxon>Alphaproteobacteria</taxon>
        <taxon>Hyphomicrobiales</taxon>
        <taxon>Nitrobacteraceae</taxon>
        <taxon>Rhodoplanes</taxon>
    </lineage>
</organism>
<comment type="caution">
    <text evidence="1">The sequence shown here is derived from an EMBL/GenBank/DDBJ whole genome shotgun (WGS) entry which is preliminary data.</text>
</comment>
<name>A0A327KCU8_9BRAD</name>
<dbReference type="EMBL" id="WNKV01000001">
    <property type="protein sequence ID" value="MTW15004.1"/>
    <property type="molecule type" value="Genomic_DNA"/>
</dbReference>
<evidence type="ECO:0000313" key="2">
    <source>
        <dbReference type="Proteomes" id="UP000438991"/>
    </source>
</evidence>
<proteinExistence type="predicted"/>
<dbReference type="AlphaFoldDB" id="A0A327KCU8"/>
<protein>
    <submittedName>
        <fullName evidence="1">Uncharacterized protein</fullName>
    </submittedName>
</protein>
<accession>A0A327KCU8</accession>
<evidence type="ECO:0000313" key="1">
    <source>
        <dbReference type="EMBL" id="MTW15004.1"/>
    </source>
</evidence>
<sequence length="98" mass="10550">MLARPSRVRTTPACTPVDLARPARHPLSVTNTDEKAAKATMSPQTCKAHIMAANVGPPGAVDPTAWGCRAPDSLYGLERPFMKRSLVEPDRELMGRGP</sequence>
<reference evidence="1 2" key="1">
    <citation type="submission" date="2019-11" db="EMBL/GenBank/DDBJ databases">
        <title>Whole-genome sequence of Rhodoplanes serenus DSM 18633, type strain.</title>
        <authorList>
            <person name="Kyndt J.A."/>
            <person name="Meyer T.E."/>
        </authorList>
    </citation>
    <scope>NUCLEOTIDE SEQUENCE [LARGE SCALE GENOMIC DNA]</scope>
    <source>
        <strain evidence="1 2">DSM 18633</strain>
    </source>
</reference>
<gene>
    <name evidence="1" type="ORF">GJ689_02160</name>
</gene>